<sequence>MAYLTRSAKDGKDWTDNDLSAYNIEIRDEDTSTFFGTNDLPQPGVDDVVLTTQDGKETPDGSRIRQLFTMFRYVSGPSEFAENAVANFAIKLVDILGYEHDSTALAPWIELDLVICGERKLAAPKLCLYDYDADAYALIVQEGDRFCPSASQASLIASAIAVFCYNNHSRETAGKEPLESKVMPGILMCGTAPIFYKIPVTAALARAVSEGTYPTEKTVISMHVPVLPRPELRYSEGLKPLDNRRAILQCFEAFKRAL</sequence>
<accession>A0A4Y9YG42</accession>
<dbReference type="OrthoDB" id="3253976at2759"/>
<dbReference type="EMBL" id="SEOQ01000506">
    <property type="protein sequence ID" value="TFY61516.1"/>
    <property type="molecule type" value="Genomic_DNA"/>
</dbReference>
<evidence type="ECO:0000313" key="1">
    <source>
        <dbReference type="EMBL" id="TFY61516.1"/>
    </source>
</evidence>
<gene>
    <name evidence="1" type="ORF">EVG20_g7026</name>
</gene>
<keyword evidence="2" id="KW-1185">Reference proteome</keyword>
<reference evidence="1 2" key="1">
    <citation type="submission" date="2019-02" db="EMBL/GenBank/DDBJ databases">
        <title>Genome sequencing of the rare red list fungi Dentipellis fragilis.</title>
        <authorList>
            <person name="Buettner E."/>
            <person name="Kellner H."/>
        </authorList>
    </citation>
    <scope>NUCLEOTIDE SEQUENCE [LARGE SCALE GENOMIC DNA]</scope>
    <source>
        <strain evidence="1 2">DSM 105465</strain>
    </source>
</reference>
<evidence type="ECO:0008006" key="3">
    <source>
        <dbReference type="Google" id="ProtNLM"/>
    </source>
</evidence>
<dbReference type="Proteomes" id="UP000298327">
    <property type="component" value="Unassembled WGS sequence"/>
</dbReference>
<protein>
    <recommendedName>
        <fullName evidence="3">Fungal-type protein kinase domain-containing protein</fullName>
    </recommendedName>
</protein>
<evidence type="ECO:0000313" key="2">
    <source>
        <dbReference type="Proteomes" id="UP000298327"/>
    </source>
</evidence>
<proteinExistence type="predicted"/>
<dbReference type="AlphaFoldDB" id="A0A4Y9YG42"/>
<organism evidence="1 2">
    <name type="scientific">Dentipellis fragilis</name>
    <dbReference type="NCBI Taxonomy" id="205917"/>
    <lineage>
        <taxon>Eukaryota</taxon>
        <taxon>Fungi</taxon>
        <taxon>Dikarya</taxon>
        <taxon>Basidiomycota</taxon>
        <taxon>Agaricomycotina</taxon>
        <taxon>Agaricomycetes</taxon>
        <taxon>Russulales</taxon>
        <taxon>Hericiaceae</taxon>
        <taxon>Dentipellis</taxon>
    </lineage>
</organism>
<comment type="caution">
    <text evidence="1">The sequence shown here is derived from an EMBL/GenBank/DDBJ whole genome shotgun (WGS) entry which is preliminary data.</text>
</comment>
<dbReference type="STRING" id="205917.A0A4Y9YG42"/>
<name>A0A4Y9YG42_9AGAM</name>